<feature type="region of interest" description="Disordered" evidence="2">
    <location>
        <begin position="108"/>
        <end position="157"/>
    </location>
</feature>
<feature type="compositionally biased region" description="Basic and acidic residues" evidence="2">
    <location>
        <begin position="572"/>
        <end position="598"/>
    </location>
</feature>
<protein>
    <submittedName>
        <fullName evidence="3">Uncharacterized protein</fullName>
    </submittedName>
</protein>
<keyword evidence="1" id="KW-0175">Coiled coil</keyword>
<feature type="coiled-coil region" evidence="1">
    <location>
        <begin position="209"/>
        <end position="236"/>
    </location>
</feature>
<sequence>MEDDGSEIFDGSTTSYDSSDEQQMISDYDLDEEIIEDVPNPEKVQTHLDLGMKVFHEFPILDEYGDYELRDIFDDGLEDDDDSDVDSDISTNYEDIDEPEMVRVITIEGSPKPAKESTDEFEDDNISGEWDSKSEASTAEESMTTKDEAVAEGSASNSAPVECNNYTVIPGPSAMATLPPKSFAELQKQKHELVCHKTYSSSDCVRWEILSLEETKKSVEQALLQKERELEIAIGEENEAEALVTSSLVYAGISLELQEAYEAFCDSLTPEFGQRDGFSITSSKESGRWTAQIVDGQFIRVPPSEWDYVVEFWPLKSPEPAMGSESTWGELYPELYSLAVSAVRNGSEAAMELLISLPDMNSSFTGGWLFDYQNEPTLAHELVKSKRWRYRSAHKIDAPVTTEAKRNRVELMAIASTHSQKDPSKKPPLYPMSRPLRCDKNSTMASSLDRSKEHLRNLGPEAMLADSECGSDFSQCTDPYDIYPTSSGEDMDLDDNNDQNQLIETSEEVESLKDFSKMHAAEFFPHSSSSIIDGDCHTSADYEELEEQENENWVFVASDSVVSSSNYESSEETDHTDSDVWDTKLDSTPKDEVEEIKHFPTTRRNALSLASTPEPTDTPSETPPPTSPKTFSELKKEKYKTHFHSKHSTPSNLTHSLRWEIFELSEIKAHVPIQLLSKEQLSLALSQQETATNAHFRSPLSSACISQELFKAYEEFCESLVPKKGQKGGHELGFREDHWGYYPVFDPGFRMLRQFTDAKEKGEEEVFVVEFWPLKYPEPVGKTWGELFPKLYHLASLAVQAGSNAAMEMLIALPDKNVSSAGAWLFDMEYEGKLGHEVVKSRHWVFRSAHKIDEPMTVEEKGMYVERDMGMRVGVDGLW</sequence>
<feature type="region of interest" description="Disordered" evidence="2">
    <location>
        <begin position="478"/>
        <end position="497"/>
    </location>
</feature>
<reference evidence="3 4" key="1">
    <citation type="submission" date="2020-03" db="EMBL/GenBank/DDBJ databases">
        <title>Draft Genome Sequence of Cudoniella acicularis.</title>
        <authorList>
            <person name="Buettner E."/>
            <person name="Kellner H."/>
        </authorList>
    </citation>
    <scope>NUCLEOTIDE SEQUENCE [LARGE SCALE GENOMIC DNA]</scope>
    <source>
        <strain evidence="3 4">DSM 108380</strain>
    </source>
</reference>
<name>A0A8H4R9E8_9HELO</name>
<feature type="compositionally biased region" description="Polar residues" evidence="2">
    <location>
        <begin position="11"/>
        <end position="24"/>
    </location>
</feature>
<feature type="region of interest" description="Disordered" evidence="2">
    <location>
        <begin position="1"/>
        <end position="24"/>
    </location>
</feature>
<dbReference type="AlphaFoldDB" id="A0A8H4R9E8"/>
<dbReference type="Proteomes" id="UP000566819">
    <property type="component" value="Unassembled WGS sequence"/>
</dbReference>
<organism evidence="3 4">
    <name type="scientific">Cudoniella acicularis</name>
    <dbReference type="NCBI Taxonomy" id="354080"/>
    <lineage>
        <taxon>Eukaryota</taxon>
        <taxon>Fungi</taxon>
        <taxon>Dikarya</taxon>
        <taxon>Ascomycota</taxon>
        <taxon>Pezizomycotina</taxon>
        <taxon>Leotiomycetes</taxon>
        <taxon>Helotiales</taxon>
        <taxon>Tricladiaceae</taxon>
        <taxon>Cudoniella</taxon>
    </lineage>
</organism>
<evidence type="ECO:0000256" key="2">
    <source>
        <dbReference type="SAM" id="MobiDB-lite"/>
    </source>
</evidence>
<accession>A0A8H4R9E8</accession>
<evidence type="ECO:0000256" key="1">
    <source>
        <dbReference type="SAM" id="Coils"/>
    </source>
</evidence>
<proteinExistence type="predicted"/>
<comment type="caution">
    <text evidence="3">The sequence shown here is derived from an EMBL/GenBank/DDBJ whole genome shotgun (WGS) entry which is preliminary data.</text>
</comment>
<keyword evidence="4" id="KW-1185">Reference proteome</keyword>
<feature type="compositionally biased region" description="Low complexity" evidence="2">
    <location>
        <begin position="611"/>
        <end position="620"/>
    </location>
</feature>
<dbReference type="OrthoDB" id="3564068at2759"/>
<dbReference type="EMBL" id="JAAMPI010001396">
    <property type="protein sequence ID" value="KAF4625373.1"/>
    <property type="molecule type" value="Genomic_DNA"/>
</dbReference>
<evidence type="ECO:0000313" key="3">
    <source>
        <dbReference type="EMBL" id="KAF4625373.1"/>
    </source>
</evidence>
<feature type="region of interest" description="Disordered" evidence="2">
    <location>
        <begin position="564"/>
        <end position="633"/>
    </location>
</feature>
<evidence type="ECO:0000313" key="4">
    <source>
        <dbReference type="Proteomes" id="UP000566819"/>
    </source>
</evidence>
<gene>
    <name evidence="3" type="ORF">G7Y89_g12795</name>
</gene>